<dbReference type="PANTHER" id="PTHR33387">
    <property type="entry name" value="RMLC-LIKE JELLY ROLL FOLD PROTEIN"/>
    <property type="match status" value="1"/>
</dbReference>
<name>A0A2T7A1L7_TUBBO</name>
<evidence type="ECO:0000313" key="3">
    <source>
        <dbReference type="Proteomes" id="UP000244722"/>
    </source>
</evidence>
<gene>
    <name evidence="2" type="ORF">B9Z19DRAFT_1076593</name>
</gene>
<dbReference type="PANTHER" id="PTHR33387:SF3">
    <property type="entry name" value="DUF985 DOMAIN-CONTAINING PROTEIN"/>
    <property type="match status" value="1"/>
</dbReference>
<dbReference type="AlphaFoldDB" id="A0A2T7A1L7"/>
<comment type="caution">
    <text evidence="2">The sequence shown here is derived from an EMBL/GenBank/DDBJ whole genome shotgun (WGS) entry which is preliminary data.</text>
</comment>
<dbReference type="InterPro" id="IPR011051">
    <property type="entry name" value="RmlC_Cupin_sf"/>
</dbReference>
<reference evidence="2 3" key="1">
    <citation type="submission" date="2017-04" db="EMBL/GenBank/DDBJ databases">
        <title>Draft genome sequence of Tuber borchii Vittad., a whitish edible truffle.</title>
        <authorList>
            <consortium name="DOE Joint Genome Institute"/>
            <person name="Murat C."/>
            <person name="Kuo A."/>
            <person name="Barry K.W."/>
            <person name="Clum A."/>
            <person name="Dockter R.B."/>
            <person name="Fauchery L."/>
            <person name="Iotti M."/>
            <person name="Kohler A."/>
            <person name="Labutti K."/>
            <person name="Lindquist E.A."/>
            <person name="Lipzen A."/>
            <person name="Ohm R.A."/>
            <person name="Wang M."/>
            <person name="Grigoriev I.V."/>
            <person name="Zambonelli A."/>
            <person name="Martin F.M."/>
        </authorList>
    </citation>
    <scope>NUCLEOTIDE SEQUENCE [LARGE SCALE GENOMIC DNA]</scope>
    <source>
        <strain evidence="2 3">Tbo3840</strain>
    </source>
</reference>
<protein>
    <submittedName>
        <fullName evidence="2">RmlC-like cupin domain-containing protein</fullName>
    </submittedName>
</protein>
<dbReference type="OrthoDB" id="6614653at2759"/>
<keyword evidence="3" id="KW-1185">Reference proteome</keyword>
<dbReference type="InterPro" id="IPR009327">
    <property type="entry name" value="Cupin_DUF985"/>
</dbReference>
<evidence type="ECO:0000259" key="1">
    <source>
        <dbReference type="Pfam" id="PF06172"/>
    </source>
</evidence>
<feature type="domain" description="DUF985" evidence="1">
    <location>
        <begin position="20"/>
        <end position="159"/>
    </location>
</feature>
<dbReference type="InterPro" id="IPR014710">
    <property type="entry name" value="RmlC-like_jellyroll"/>
</dbReference>
<dbReference type="SUPFAM" id="SSF51182">
    <property type="entry name" value="RmlC-like cupins"/>
    <property type="match status" value="1"/>
</dbReference>
<dbReference type="Pfam" id="PF06172">
    <property type="entry name" value="Cupin_5"/>
    <property type="match status" value="1"/>
</dbReference>
<dbReference type="Gene3D" id="2.60.120.10">
    <property type="entry name" value="Jelly Rolls"/>
    <property type="match status" value="1"/>
</dbReference>
<accession>A0A2T7A1L7</accession>
<dbReference type="Proteomes" id="UP000244722">
    <property type="component" value="Unassembled WGS sequence"/>
</dbReference>
<dbReference type="CDD" id="cd06121">
    <property type="entry name" value="cupin_YML079wp"/>
    <property type="match status" value="1"/>
</dbReference>
<evidence type="ECO:0000313" key="2">
    <source>
        <dbReference type="EMBL" id="PUU81628.1"/>
    </source>
</evidence>
<organism evidence="2 3">
    <name type="scientific">Tuber borchii</name>
    <name type="common">White truffle</name>
    <dbReference type="NCBI Taxonomy" id="42251"/>
    <lineage>
        <taxon>Eukaryota</taxon>
        <taxon>Fungi</taxon>
        <taxon>Dikarya</taxon>
        <taxon>Ascomycota</taxon>
        <taxon>Pezizomycotina</taxon>
        <taxon>Pezizomycetes</taxon>
        <taxon>Pezizales</taxon>
        <taxon>Tuberaceae</taxon>
        <taxon>Tuber</taxon>
    </lineage>
</organism>
<proteinExistence type="predicted"/>
<dbReference type="InterPro" id="IPR039935">
    <property type="entry name" value="YML079W-like"/>
</dbReference>
<sequence length="188" mass="20364">MPSQALKIPTPTFNETPSAQALISALSLAPHPEGGYFKRTHTNPTTITSPFPGQIDATRPLNTSIQYLLTTHSPIGHFHKNRSLIVHTAVRGRGRYVLIHESGKVETFVVGCDIEGGEAVQWVVEGGVWKASMLEEGAEVLLITEVVVPGWDASDHEFLTKGRLADIVGSEVAEELSSLVRSDDQSLV</sequence>
<dbReference type="EMBL" id="NESQ01000042">
    <property type="protein sequence ID" value="PUU81628.1"/>
    <property type="molecule type" value="Genomic_DNA"/>
</dbReference>